<dbReference type="EMBL" id="KU140623">
    <property type="protein sequence ID" value="AMP34902.1"/>
    <property type="molecule type" value="Genomic_DNA"/>
</dbReference>
<feature type="region of interest" description="Disordered" evidence="1">
    <location>
        <begin position="56"/>
        <end position="75"/>
    </location>
</feature>
<protein>
    <submittedName>
        <fullName evidence="3">Uncharacterized protein</fullName>
    </submittedName>
</protein>
<proteinExistence type="predicted"/>
<name>A0A142BP94_9HYPH</name>
<sequence length="171" mass="18733">MSVAASLKKEIRSVELTTLFFAAWFGVLALLKAFVLIGYNIGFAGLSLGWSAHLSPPRRTDPRKHPPREVASRSIRPDSCRGPHYRIRPCGVRGAPDGEGLRVGALSLLEGIGLTPTPFLPNLLHEEELGFDVGFQDRGRVVVLQFQLGHELRRFHCKTPSAVVSQGADKP</sequence>
<keyword evidence="2" id="KW-0472">Membrane</keyword>
<gene>
    <name evidence="3" type="ORF">pSinB_035</name>
</gene>
<feature type="transmembrane region" description="Helical" evidence="2">
    <location>
        <begin position="12"/>
        <end position="31"/>
    </location>
</feature>
<accession>A0A142BP94</accession>
<keyword evidence="2" id="KW-0812">Transmembrane</keyword>
<evidence type="ECO:0000256" key="2">
    <source>
        <dbReference type="SAM" id="Phobius"/>
    </source>
</evidence>
<keyword evidence="3" id="KW-0614">Plasmid</keyword>
<reference evidence="3" key="1">
    <citation type="submission" date="2015-11" db="EMBL/GenBank/DDBJ databases">
        <title>Molecular characterization of pSinB plasmid of arsenite oxidizing, metalotolerant Sinorhizobium sp. M14 - insight into the heavy metal resistome of sinorhizobial extrachromosomal replicons.</title>
        <authorList>
            <person name="Romaniuk K."/>
            <person name="Decewicz P."/>
            <person name="Mielnicki S."/>
            <person name="Sklodowska A."/>
            <person name="Dziewit L."/>
            <person name="Drewniak L."/>
        </authorList>
    </citation>
    <scope>NUCLEOTIDE SEQUENCE</scope>
    <source>
        <strain evidence="3">M14</strain>
        <plasmid evidence="3">pSinB</plasmid>
    </source>
</reference>
<dbReference type="AlphaFoldDB" id="A0A142BP94"/>
<geneLocation type="plasmid" evidence="3">
    <name>pSinB</name>
</geneLocation>
<evidence type="ECO:0000313" key="3">
    <source>
        <dbReference type="EMBL" id="AMP34902.1"/>
    </source>
</evidence>
<feature type="compositionally biased region" description="Basic and acidic residues" evidence="1">
    <location>
        <begin position="58"/>
        <end position="75"/>
    </location>
</feature>
<evidence type="ECO:0000256" key="1">
    <source>
        <dbReference type="SAM" id="MobiDB-lite"/>
    </source>
</evidence>
<dbReference type="RefSeq" id="WP_173238071.1">
    <property type="nucleotide sequence ID" value="NZ_KU140623.1"/>
</dbReference>
<organism evidence="3">
    <name type="scientific">Sinorhizobium sp. M14</name>
    <dbReference type="NCBI Taxonomy" id="430451"/>
    <lineage>
        <taxon>Bacteria</taxon>
        <taxon>Pseudomonadati</taxon>
        <taxon>Pseudomonadota</taxon>
        <taxon>Alphaproteobacteria</taxon>
        <taxon>Hyphomicrobiales</taxon>
        <taxon>Rhizobiaceae</taxon>
        <taxon>Sinorhizobium/Ensifer group</taxon>
        <taxon>Sinorhizobium</taxon>
    </lineage>
</organism>
<keyword evidence="2" id="KW-1133">Transmembrane helix</keyword>